<feature type="compositionally biased region" description="Basic and acidic residues" evidence="3">
    <location>
        <begin position="628"/>
        <end position="647"/>
    </location>
</feature>
<dbReference type="AlphaFoldDB" id="A0AAV1CCH5"/>
<dbReference type="EMBL" id="OX459119">
    <property type="protein sequence ID" value="CAI9092898.1"/>
    <property type="molecule type" value="Genomic_DNA"/>
</dbReference>
<dbReference type="SUPFAM" id="SSF54928">
    <property type="entry name" value="RNA-binding domain, RBD"/>
    <property type="match status" value="1"/>
</dbReference>
<sequence>MAEQSPSTPSKTSTTTTMGEPNSIQSEPENKEPHPDPSSSLPQQSSTPPPNLTNPTSIVPPQPAPLLAPPSIPTYAGGAVVPSFRPATQTVVQFSALPPNPSLPQPMSYLPPASGPLSVPPPGVVLPPPPPNVSVAGQVPLGSSVSPVVQTLPYAQPGQPIRAPFAPMPNGYPMPQTAPPGSVPPPGILRYPTPYSPMIRPAYPSRPVVHGGVIPPLPRPPILGLRPPIVPPVVRPPVPNVAAPEKQTTVYVGKIAPSVENDFILALLQLCGPVKSWKRPQNPTDGTFKGFGFCEFDSAEGVLRALRLLCKLNIDGQELMLKVNQATQEYLEQFVEKKKEGLKNKEVGAETETENNKMDEVGGSGDKKIETASVELPKPVTEESAKDGNETTDKENSDASSFGVVNDEDRQADKEALEKLTEMMEERLKNKPLPPPPPHPSAPGSSNLEGPAKPRDGEMDIDGKEPAHANETNSESKPSGEQDRSETSSPDRDRRLDRKGRDRERDMKREKERELERYEREREQERAKREKEREYRLRDDERRFKAREKEWESREKEKEHWRQREKEREKERAKARREEILAHERETDGGYSKKRKYRSSDEERRRIQREKDEDLADRVKEEEEVAAEAERRRAEEEQKRKQQEELKLLSGSRPNGNVLPEENNLRSNDMDVDEQASRCNLGAGAGDIQNGSGDEIMNASLSATDGRQNSSVPAKKLGFGLQGSGKKASVPSVFNQDEDEDMQKLKKMRPLVPIDYSTEEQLAIQPSTSEAMVDTELARRVSSSTQKDDRADKDKDRSSRRLNDRSGLRDRERSSDEVTRNRVESRKESLDHDRPRDSGVDKVKTNDNQKLLDAKQLIDMIPKTKDELFSYAINWATYDQNALDERMKPWISKKITEFLGEEEPSLVDYIMSSTREHVAAAEMLDRLQGILDDEAEMFVLKMWRMLIFEIKKVETGLALRTRA</sequence>
<evidence type="ECO:0000256" key="2">
    <source>
        <dbReference type="PROSITE-ProRule" id="PRU00176"/>
    </source>
</evidence>
<feature type="compositionally biased region" description="Basic and acidic residues" evidence="3">
    <location>
        <begin position="380"/>
        <end position="397"/>
    </location>
</feature>
<organism evidence="6 7">
    <name type="scientific">Oldenlandia corymbosa var. corymbosa</name>
    <dbReference type="NCBI Taxonomy" id="529605"/>
    <lineage>
        <taxon>Eukaryota</taxon>
        <taxon>Viridiplantae</taxon>
        <taxon>Streptophyta</taxon>
        <taxon>Embryophyta</taxon>
        <taxon>Tracheophyta</taxon>
        <taxon>Spermatophyta</taxon>
        <taxon>Magnoliopsida</taxon>
        <taxon>eudicotyledons</taxon>
        <taxon>Gunneridae</taxon>
        <taxon>Pentapetalae</taxon>
        <taxon>asterids</taxon>
        <taxon>lamiids</taxon>
        <taxon>Gentianales</taxon>
        <taxon>Rubiaceae</taxon>
        <taxon>Rubioideae</taxon>
        <taxon>Spermacoceae</taxon>
        <taxon>Hedyotis-Oldenlandia complex</taxon>
        <taxon>Oldenlandia</taxon>
    </lineage>
</organism>
<evidence type="ECO:0000313" key="6">
    <source>
        <dbReference type="EMBL" id="CAI9092898.1"/>
    </source>
</evidence>
<evidence type="ECO:0000256" key="1">
    <source>
        <dbReference type="ARBA" id="ARBA00022664"/>
    </source>
</evidence>
<protein>
    <submittedName>
        <fullName evidence="6">OLC1v1028256C1</fullName>
    </submittedName>
</protein>
<dbReference type="InterPro" id="IPR035979">
    <property type="entry name" value="RBD_domain_sf"/>
</dbReference>
<keyword evidence="7" id="KW-1185">Reference proteome</keyword>
<dbReference type="Gene3D" id="3.30.70.330">
    <property type="match status" value="1"/>
</dbReference>
<dbReference type="InterPro" id="IPR002483">
    <property type="entry name" value="PWI_dom"/>
</dbReference>
<feature type="compositionally biased region" description="Polar residues" evidence="3">
    <location>
        <begin position="18"/>
        <end position="27"/>
    </location>
</feature>
<feature type="compositionally biased region" description="Basic and acidic residues" evidence="3">
    <location>
        <begin position="478"/>
        <end position="588"/>
    </location>
</feature>
<dbReference type="PROSITE" id="PS51025">
    <property type="entry name" value="PWI"/>
    <property type="match status" value="1"/>
</dbReference>
<feature type="compositionally biased region" description="Pro residues" evidence="3">
    <location>
        <begin position="47"/>
        <end position="70"/>
    </location>
</feature>
<reference evidence="6" key="1">
    <citation type="submission" date="2023-03" db="EMBL/GenBank/DDBJ databases">
        <authorList>
            <person name="Julca I."/>
        </authorList>
    </citation>
    <scope>NUCLEOTIDE SEQUENCE</scope>
</reference>
<dbReference type="InterPro" id="IPR053294">
    <property type="entry name" value="RBM_PWI_domain"/>
</dbReference>
<dbReference type="SMART" id="SM00360">
    <property type="entry name" value="RRM"/>
    <property type="match status" value="1"/>
</dbReference>
<keyword evidence="1" id="KW-0507">mRNA processing</keyword>
<evidence type="ECO:0000256" key="3">
    <source>
        <dbReference type="SAM" id="MobiDB-lite"/>
    </source>
</evidence>
<dbReference type="PROSITE" id="PS50102">
    <property type="entry name" value="RRM"/>
    <property type="match status" value="1"/>
</dbReference>
<dbReference type="FunFam" id="1.20.1390.10:FF:000008">
    <property type="entry name" value="RNA Binding Motif protein homolog"/>
    <property type="match status" value="1"/>
</dbReference>
<evidence type="ECO:0000259" key="4">
    <source>
        <dbReference type="PROSITE" id="PS50102"/>
    </source>
</evidence>
<dbReference type="InterPro" id="IPR000504">
    <property type="entry name" value="RRM_dom"/>
</dbReference>
<dbReference type="GO" id="GO:0003723">
    <property type="term" value="F:RNA binding"/>
    <property type="evidence" value="ECO:0007669"/>
    <property type="project" value="UniProtKB-UniRule"/>
</dbReference>
<feature type="compositionally biased region" description="Basic and acidic residues" evidence="3">
    <location>
        <begin position="452"/>
        <end position="468"/>
    </location>
</feature>
<feature type="region of interest" description="Disordered" evidence="3">
    <location>
        <begin position="1"/>
        <end position="70"/>
    </location>
</feature>
<dbReference type="PANTHER" id="PTHR47334">
    <property type="entry name" value="SPLICING FACTOR PWI DOMAIN-CONTAINING PROTEIN / RNA RECOGNITION MOTIF (RRM)-CONTAINING PROTEIN"/>
    <property type="match status" value="1"/>
</dbReference>
<dbReference type="Pfam" id="PF00076">
    <property type="entry name" value="RRM_1"/>
    <property type="match status" value="1"/>
</dbReference>
<dbReference type="SUPFAM" id="SSF101233">
    <property type="entry name" value="PWI domain"/>
    <property type="match status" value="1"/>
</dbReference>
<dbReference type="PANTHER" id="PTHR47334:SF2">
    <property type="entry name" value="RNA-BINDING MOTIF PROTEIN 25"/>
    <property type="match status" value="1"/>
</dbReference>
<name>A0AAV1CCH5_OLDCO</name>
<dbReference type="InterPro" id="IPR012677">
    <property type="entry name" value="Nucleotide-bd_a/b_plait_sf"/>
</dbReference>
<dbReference type="GO" id="GO:0006397">
    <property type="term" value="P:mRNA processing"/>
    <property type="evidence" value="ECO:0007669"/>
    <property type="project" value="UniProtKB-KW"/>
</dbReference>
<dbReference type="Gene3D" id="1.20.1390.10">
    <property type="entry name" value="PWI domain"/>
    <property type="match status" value="1"/>
</dbReference>
<feature type="compositionally biased region" description="Basic and acidic residues" evidence="3">
    <location>
        <begin position="407"/>
        <end position="429"/>
    </location>
</feature>
<evidence type="ECO:0000313" key="7">
    <source>
        <dbReference type="Proteomes" id="UP001161247"/>
    </source>
</evidence>
<accession>A0AAV1CCH5</accession>
<feature type="region of interest" description="Disordered" evidence="3">
    <location>
        <begin position="704"/>
        <end position="742"/>
    </location>
</feature>
<feature type="compositionally biased region" description="Low complexity" evidence="3">
    <location>
        <begin position="37"/>
        <end position="46"/>
    </location>
</feature>
<keyword evidence="2" id="KW-0694">RNA-binding</keyword>
<feature type="compositionally biased region" description="Basic and acidic residues" evidence="3">
    <location>
        <begin position="598"/>
        <end position="621"/>
    </location>
</feature>
<dbReference type="InterPro" id="IPR034268">
    <property type="entry name" value="RBM25_RRM"/>
</dbReference>
<dbReference type="InterPro" id="IPR036483">
    <property type="entry name" value="PWI_dom_sf"/>
</dbReference>
<feature type="domain" description="RRM" evidence="4">
    <location>
        <begin position="248"/>
        <end position="328"/>
    </location>
</feature>
<dbReference type="Proteomes" id="UP001161247">
    <property type="component" value="Chromosome 2"/>
</dbReference>
<feature type="compositionally biased region" description="Basic and acidic residues" evidence="3">
    <location>
        <begin position="341"/>
        <end position="370"/>
    </location>
</feature>
<feature type="region of interest" description="Disordered" evidence="3">
    <location>
        <begin position="341"/>
        <end position="669"/>
    </location>
</feature>
<dbReference type="Pfam" id="PF01480">
    <property type="entry name" value="PWI"/>
    <property type="match status" value="1"/>
</dbReference>
<proteinExistence type="predicted"/>
<feature type="compositionally biased region" description="Pro residues" evidence="3">
    <location>
        <begin position="432"/>
        <end position="441"/>
    </location>
</feature>
<evidence type="ECO:0000259" key="5">
    <source>
        <dbReference type="PROSITE" id="PS51025"/>
    </source>
</evidence>
<feature type="domain" description="PWI" evidence="5">
    <location>
        <begin position="866"/>
        <end position="963"/>
    </location>
</feature>
<dbReference type="CDD" id="cd12446">
    <property type="entry name" value="RRM_RBM25"/>
    <property type="match status" value="1"/>
</dbReference>
<gene>
    <name evidence="6" type="ORF">OLC1_LOCUS4452</name>
</gene>
<feature type="region of interest" description="Disordered" evidence="3">
    <location>
        <begin position="754"/>
        <end position="846"/>
    </location>
</feature>
<feature type="compositionally biased region" description="Low complexity" evidence="3">
    <location>
        <begin position="1"/>
        <end position="17"/>
    </location>
</feature>
<dbReference type="SMART" id="SM00311">
    <property type="entry name" value="PWI"/>
    <property type="match status" value="1"/>
</dbReference>
<feature type="compositionally biased region" description="Basic and acidic residues" evidence="3">
    <location>
        <begin position="786"/>
        <end position="846"/>
    </location>
</feature>